<comment type="caution">
    <text evidence="6">The sequence shown here is derived from an EMBL/GenBank/DDBJ whole genome shotgun (WGS) entry which is preliminary data.</text>
</comment>
<dbReference type="PROSITE" id="PS01031">
    <property type="entry name" value="SHSP"/>
    <property type="match status" value="1"/>
</dbReference>
<evidence type="ECO:0000256" key="3">
    <source>
        <dbReference type="SAM" id="MobiDB-lite"/>
    </source>
</evidence>
<dbReference type="InterPro" id="IPR002068">
    <property type="entry name" value="A-crystallin/Hsp20_dom"/>
</dbReference>
<evidence type="ECO:0000259" key="5">
    <source>
        <dbReference type="PROSITE" id="PS01031"/>
    </source>
</evidence>
<feature type="region of interest" description="Disordered" evidence="3">
    <location>
        <begin position="117"/>
        <end position="154"/>
    </location>
</feature>
<keyword evidence="7" id="KW-1185">Reference proteome</keyword>
<feature type="domain" description="SHSP" evidence="5">
    <location>
        <begin position="14"/>
        <end position="117"/>
    </location>
</feature>
<evidence type="ECO:0000313" key="7">
    <source>
        <dbReference type="Proteomes" id="UP000826271"/>
    </source>
</evidence>
<evidence type="ECO:0000256" key="4">
    <source>
        <dbReference type="SAM" id="Phobius"/>
    </source>
</evidence>
<sequence>MAGRARLEKENSSLMFTQITPPHEWKEDSDHHSLRLTLPGFEAKDVTIHVDKYGHLVVRGNKQVSDHKYINFEESFNVPKNGNIEDADGFFEEDQIYCITIPKTKQQTGHAITIMPNPSPMDNINPRTQDNSPKAPQQDNKVGSFRKYGSAKQQEKAANNPLKVITADKSKKKIVFFIIAILIALLIIAVPLIIKFRH</sequence>
<gene>
    <name evidence="6" type="ORF">BUALT_Bualt02G0149300</name>
</gene>
<evidence type="ECO:0000313" key="6">
    <source>
        <dbReference type="EMBL" id="KAG8388668.1"/>
    </source>
</evidence>
<keyword evidence="4" id="KW-1133">Transmembrane helix</keyword>
<dbReference type="Gene3D" id="2.60.40.790">
    <property type="match status" value="1"/>
</dbReference>
<name>A0AAV6Y1V6_9LAMI</name>
<dbReference type="AlphaFoldDB" id="A0AAV6Y1V6"/>
<keyword evidence="4" id="KW-0812">Transmembrane</keyword>
<dbReference type="InterPro" id="IPR008978">
    <property type="entry name" value="HSP20-like_chaperone"/>
</dbReference>
<dbReference type="SUPFAM" id="SSF49764">
    <property type="entry name" value="HSP20-like chaperones"/>
    <property type="match status" value="1"/>
</dbReference>
<keyword evidence="4" id="KW-0472">Membrane</keyword>
<accession>A0AAV6Y1V6</accession>
<protein>
    <recommendedName>
        <fullName evidence="5">SHSP domain-containing protein</fullName>
    </recommendedName>
</protein>
<dbReference type="CDD" id="cd00298">
    <property type="entry name" value="ACD_sHsps_p23-like"/>
    <property type="match status" value="1"/>
</dbReference>
<proteinExistence type="inferred from homology"/>
<comment type="similarity">
    <text evidence="1 2">Belongs to the small heat shock protein (HSP20) family.</text>
</comment>
<organism evidence="6 7">
    <name type="scientific">Buddleja alternifolia</name>
    <dbReference type="NCBI Taxonomy" id="168488"/>
    <lineage>
        <taxon>Eukaryota</taxon>
        <taxon>Viridiplantae</taxon>
        <taxon>Streptophyta</taxon>
        <taxon>Embryophyta</taxon>
        <taxon>Tracheophyta</taxon>
        <taxon>Spermatophyta</taxon>
        <taxon>Magnoliopsida</taxon>
        <taxon>eudicotyledons</taxon>
        <taxon>Gunneridae</taxon>
        <taxon>Pentapetalae</taxon>
        <taxon>asterids</taxon>
        <taxon>lamiids</taxon>
        <taxon>Lamiales</taxon>
        <taxon>Scrophulariaceae</taxon>
        <taxon>Buddlejeae</taxon>
        <taxon>Buddleja</taxon>
    </lineage>
</organism>
<reference evidence="6" key="1">
    <citation type="submission" date="2019-10" db="EMBL/GenBank/DDBJ databases">
        <authorList>
            <person name="Zhang R."/>
            <person name="Pan Y."/>
            <person name="Wang J."/>
            <person name="Ma R."/>
            <person name="Yu S."/>
        </authorList>
    </citation>
    <scope>NUCLEOTIDE SEQUENCE</scope>
    <source>
        <strain evidence="6">LA-IB0</strain>
        <tissue evidence="6">Leaf</tissue>
    </source>
</reference>
<evidence type="ECO:0000256" key="2">
    <source>
        <dbReference type="RuleBase" id="RU003616"/>
    </source>
</evidence>
<dbReference type="EMBL" id="WHWC01000002">
    <property type="protein sequence ID" value="KAG8388668.1"/>
    <property type="molecule type" value="Genomic_DNA"/>
</dbReference>
<feature type="compositionally biased region" description="Polar residues" evidence="3">
    <location>
        <begin position="120"/>
        <end position="141"/>
    </location>
</feature>
<dbReference type="Pfam" id="PF00011">
    <property type="entry name" value="HSP20"/>
    <property type="match status" value="1"/>
</dbReference>
<dbReference type="Proteomes" id="UP000826271">
    <property type="component" value="Unassembled WGS sequence"/>
</dbReference>
<feature type="transmembrane region" description="Helical" evidence="4">
    <location>
        <begin position="174"/>
        <end position="194"/>
    </location>
</feature>
<evidence type="ECO:0000256" key="1">
    <source>
        <dbReference type="PROSITE-ProRule" id="PRU00285"/>
    </source>
</evidence>